<dbReference type="PANTHER" id="PTHR33653">
    <property type="entry name" value="RIBONUCLEASE VAPC2"/>
    <property type="match status" value="1"/>
</dbReference>
<gene>
    <name evidence="9" type="ORF">GW587_03725</name>
</gene>
<evidence type="ECO:0000313" key="9">
    <source>
        <dbReference type="EMBL" id="NGZ83370.1"/>
    </source>
</evidence>
<evidence type="ECO:0000256" key="7">
    <source>
        <dbReference type="ARBA" id="ARBA00038093"/>
    </source>
</evidence>
<organism evidence="9 10">
    <name type="scientific">Duganella aceris</name>
    <dbReference type="NCBI Taxonomy" id="2703883"/>
    <lineage>
        <taxon>Bacteria</taxon>
        <taxon>Pseudomonadati</taxon>
        <taxon>Pseudomonadota</taxon>
        <taxon>Betaproteobacteria</taxon>
        <taxon>Burkholderiales</taxon>
        <taxon>Oxalobacteraceae</taxon>
        <taxon>Telluria group</taxon>
        <taxon>Duganella</taxon>
    </lineage>
</organism>
<dbReference type="SUPFAM" id="SSF88723">
    <property type="entry name" value="PIN domain-like"/>
    <property type="match status" value="1"/>
</dbReference>
<keyword evidence="5" id="KW-0378">Hydrolase</keyword>
<evidence type="ECO:0000256" key="6">
    <source>
        <dbReference type="ARBA" id="ARBA00022842"/>
    </source>
</evidence>
<evidence type="ECO:0000256" key="4">
    <source>
        <dbReference type="ARBA" id="ARBA00022723"/>
    </source>
</evidence>
<comment type="similarity">
    <text evidence="7">Belongs to the PINc/VapC protein family.</text>
</comment>
<keyword evidence="2" id="KW-1277">Toxin-antitoxin system</keyword>
<dbReference type="Pfam" id="PF01850">
    <property type="entry name" value="PIN"/>
    <property type="match status" value="1"/>
</dbReference>
<dbReference type="Proteomes" id="UP000666369">
    <property type="component" value="Unassembled WGS sequence"/>
</dbReference>
<dbReference type="PANTHER" id="PTHR33653:SF1">
    <property type="entry name" value="RIBONUCLEASE VAPC2"/>
    <property type="match status" value="1"/>
</dbReference>
<dbReference type="Gene3D" id="3.40.50.1010">
    <property type="entry name" value="5'-nuclease"/>
    <property type="match status" value="1"/>
</dbReference>
<name>A0ABX0FFT5_9BURK</name>
<evidence type="ECO:0000256" key="3">
    <source>
        <dbReference type="ARBA" id="ARBA00022722"/>
    </source>
</evidence>
<sequence length="136" mass="14723">MVLVLFDTNILIDHTLGIKAATLELAGYDDAVISTISWMEATCKLSSSQITVFDNDLANAGIAIVQTNEAIMRRAGELRRLTSKKLPDCIILATAEVQGRLVITRDPVDFGGKSSTRVHVPYKLTNGIVSDVLPLP</sequence>
<comment type="cofactor">
    <cofactor evidence="1">
        <name>Mg(2+)</name>
        <dbReference type="ChEBI" id="CHEBI:18420"/>
    </cofactor>
</comment>
<feature type="domain" description="PIN" evidence="8">
    <location>
        <begin position="4"/>
        <end position="107"/>
    </location>
</feature>
<evidence type="ECO:0000313" key="10">
    <source>
        <dbReference type="Proteomes" id="UP000666369"/>
    </source>
</evidence>
<keyword evidence="10" id="KW-1185">Reference proteome</keyword>
<evidence type="ECO:0000256" key="1">
    <source>
        <dbReference type="ARBA" id="ARBA00001946"/>
    </source>
</evidence>
<dbReference type="InterPro" id="IPR050556">
    <property type="entry name" value="Type_II_TA_system_RNase"/>
</dbReference>
<dbReference type="InterPro" id="IPR029060">
    <property type="entry name" value="PIN-like_dom_sf"/>
</dbReference>
<keyword evidence="3" id="KW-0540">Nuclease</keyword>
<reference evidence="10" key="1">
    <citation type="submission" date="2023-07" db="EMBL/GenBank/DDBJ databases">
        <title>Duganella aceri sp. nov., isolated from tree sap.</title>
        <authorList>
            <person name="Kim I.S."/>
        </authorList>
    </citation>
    <scope>NUCLEOTIDE SEQUENCE [LARGE SCALE GENOMIC DNA]</scope>
    <source>
        <strain evidence="10">SAP-35</strain>
    </source>
</reference>
<dbReference type="RefSeq" id="WP_166098645.1">
    <property type="nucleotide sequence ID" value="NZ_JAADJT010000001.1"/>
</dbReference>
<protein>
    <submittedName>
        <fullName evidence="9">Type II toxin-antitoxin system VapC family toxin</fullName>
    </submittedName>
</protein>
<dbReference type="EMBL" id="JAADJT010000001">
    <property type="protein sequence ID" value="NGZ83370.1"/>
    <property type="molecule type" value="Genomic_DNA"/>
</dbReference>
<accession>A0ABX0FFT5</accession>
<evidence type="ECO:0000256" key="5">
    <source>
        <dbReference type="ARBA" id="ARBA00022801"/>
    </source>
</evidence>
<keyword evidence="4" id="KW-0479">Metal-binding</keyword>
<keyword evidence="6" id="KW-0460">Magnesium</keyword>
<evidence type="ECO:0000259" key="8">
    <source>
        <dbReference type="Pfam" id="PF01850"/>
    </source>
</evidence>
<proteinExistence type="inferred from homology"/>
<comment type="caution">
    <text evidence="9">The sequence shown here is derived from an EMBL/GenBank/DDBJ whole genome shotgun (WGS) entry which is preliminary data.</text>
</comment>
<evidence type="ECO:0000256" key="2">
    <source>
        <dbReference type="ARBA" id="ARBA00022649"/>
    </source>
</evidence>
<dbReference type="InterPro" id="IPR002716">
    <property type="entry name" value="PIN_dom"/>
</dbReference>